<feature type="non-terminal residue" evidence="1">
    <location>
        <position position="1"/>
    </location>
</feature>
<reference evidence="1" key="2">
    <citation type="journal article" date="2023" name="Microbiol Resour">
        <title>Decontamination and Annotation of the Draft Genome Sequence of the Oomycete Lagenidium giganteum ARSEF 373.</title>
        <authorList>
            <person name="Morgan W.R."/>
            <person name="Tartar A."/>
        </authorList>
    </citation>
    <scope>NUCLEOTIDE SEQUENCE</scope>
    <source>
        <strain evidence="1">ARSEF 373</strain>
    </source>
</reference>
<accession>A0AAV2YS73</accession>
<dbReference type="EMBL" id="DAKRPA010000132">
    <property type="protein sequence ID" value="DAZ97532.1"/>
    <property type="molecule type" value="Genomic_DNA"/>
</dbReference>
<evidence type="ECO:0000313" key="1">
    <source>
        <dbReference type="EMBL" id="DAZ97532.1"/>
    </source>
</evidence>
<organism evidence="1 2">
    <name type="scientific">Lagenidium giganteum</name>
    <dbReference type="NCBI Taxonomy" id="4803"/>
    <lineage>
        <taxon>Eukaryota</taxon>
        <taxon>Sar</taxon>
        <taxon>Stramenopiles</taxon>
        <taxon>Oomycota</taxon>
        <taxon>Peronosporomycetes</taxon>
        <taxon>Pythiales</taxon>
        <taxon>Pythiaceae</taxon>
    </lineage>
</organism>
<evidence type="ECO:0000313" key="2">
    <source>
        <dbReference type="Proteomes" id="UP001146120"/>
    </source>
</evidence>
<protein>
    <submittedName>
        <fullName evidence="1">Uncharacterized protein</fullName>
    </submittedName>
</protein>
<comment type="caution">
    <text evidence="1">The sequence shown here is derived from an EMBL/GenBank/DDBJ whole genome shotgun (WGS) entry which is preliminary data.</text>
</comment>
<dbReference type="SUPFAM" id="SSF56672">
    <property type="entry name" value="DNA/RNA polymerases"/>
    <property type="match status" value="1"/>
</dbReference>
<dbReference type="AlphaFoldDB" id="A0AAV2YS73"/>
<gene>
    <name evidence="1" type="ORF">N0F65_003018</name>
</gene>
<dbReference type="SUPFAM" id="SSF50630">
    <property type="entry name" value="Acid proteases"/>
    <property type="match status" value="1"/>
</dbReference>
<reference evidence="1" key="1">
    <citation type="submission" date="2022-11" db="EMBL/GenBank/DDBJ databases">
        <authorList>
            <person name="Morgan W.R."/>
            <person name="Tartar A."/>
        </authorList>
    </citation>
    <scope>NUCLEOTIDE SEQUENCE</scope>
    <source>
        <strain evidence="1">ARSEF 373</strain>
    </source>
</reference>
<dbReference type="InterPro" id="IPR043502">
    <property type="entry name" value="DNA/RNA_pol_sf"/>
</dbReference>
<dbReference type="InterPro" id="IPR021109">
    <property type="entry name" value="Peptidase_aspartic_dom_sf"/>
</dbReference>
<dbReference type="Gene3D" id="3.10.10.10">
    <property type="entry name" value="HIV Type 1 Reverse Transcriptase, subunit A, domain 1"/>
    <property type="match status" value="1"/>
</dbReference>
<dbReference type="Gene3D" id="2.40.70.10">
    <property type="entry name" value="Acid Proteases"/>
    <property type="match status" value="1"/>
</dbReference>
<dbReference type="Proteomes" id="UP001146120">
    <property type="component" value="Unassembled WGS sequence"/>
</dbReference>
<keyword evidence="2" id="KW-1185">Reference proteome</keyword>
<sequence>CNERTILAQLDTGAFHTILSKRVAVELGIKFAPITEIQLAHQSTVCPEWKASKAVCLSCNGRTRLVRIRVRDRRVHTPMLFGRDLFLSLGITICNLPFATEDQVTPLIPVASEADYCPPRVFGSTPIYDEYRASAMAALKQASQNLQLPTQPGKVCFRQPYPLPEFVQSHVTKQIAKWPSAGIIAVTGGGSEWNSPLTYSFKKLSDGRKVDIRTCFDACGVNALLAFTDKHPLPIFKTRCLFEAPILHHYDPALPLFLACDGSNVAVGADLFKRPPTSTLQLLRCQPSKLKGGQKELFCYPARITGCHFRTLYLDYRPQGADVNAEASKPARDVVAMLRHYRILRLHRCALTAQNTLPDALSRLYPTPTTSRSAVFIQQLIAIAPEDALNPLT</sequence>
<proteinExistence type="predicted"/>
<name>A0AAV2YS73_9STRA</name>